<dbReference type="GO" id="GO:0061503">
    <property type="term" value="F:tRNA threonylcarbamoyladenosine dehydratase"/>
    <property type="evidence" value="ECO:0007669"/>
    <property type="project" value="TreeGrafter"/>
</dbReference>
<dbReference type="AlphaFoldDB" id="A0A1H3SPM9"/>
<feature type="domain" description="THIF-type NAD/FAD binding fold" evidence="1">
    <location>
        <begin position="10"/>
        <end position="272"/>
    </location>
</feature>
<proteinExistence type="predicted"/>
<dbReference type="Pfam" id="PF00899">
    <property type="entry name" value="ThiF"/>
    <property type="match status" value="1"/>
</dbReference>
<protein>
    <submittedName>
        <fullName evidence="2">ThiF family protein</fullName>
    </submittedName>
</protein>
<name>A0A1H3SPM9_9MICO</name>
<dbReference type="GO" id="GO:0061504">
    <property type="term" value="P:cyclic threonylcarbamoyladenosine biosynthetic process"/>
    <property type="evidence" value="ECO:0007669"/>
    <property type="project" value="TreeGrafter"/>
</dbReference>
<dbReference type="PANTHER" id="PTHR43267">
    <property type="entry name" value="TRNA THREONYLCARBAMOYLADENOSINE DEHYDRATASE"/>
    <property type="match status" value="1"/>
</dbReference>
<accession>A0A1H3SPM9</accession>
<dbReference type="GO" id="GO:0008641">
    <property type="term" value="F:ubiquitin-like modifier activating enzyme activity"/>
    <property type="evidence" value="ECO:0007669"/>
    <property type="project" value="InterPro"/>
</dbReference>
<dbReference type="InterPro" id="IPR035985">
    <property type="entry name" value="Ubiquitin-activating_enz"/>
</dbReference>
<dbReference type="PANTHER" id="PTHR43267:SF1">
    <property type="entry name" value="TRNA THREONYLCARBAMOYLADENOSINE DEHYDRATASE"/>
    <property type="match status" value="1"/>
</dbReference>
<dbReference type="InterPro" id="IPR000594">
    <property type="entry name" value="ThiF_NAD_FAD-bd"/>
</dbReference>
<keyword evidence="3" id="KW-1185">Reference proteome</keyword>
<dbReference type="EMBL" id="FNPZ01000004">
    <property type="protein sequence ID" value="SDZ39884.1"/>
    <property type="molecule type" value="Genomic_DNA"/>
</dbReference>
<dbReference type="RefSeq" id="WP_092556316.1">
    <property type="nucleotide sequence ID" value="NZ_FNPZ01000004.1"/>
</dbReference>
<organism evidence="2 3">
    <name type="scientific">Herbiconiux ginsengi</name>
    <dbReference type="NCBI Taxonomy" id="381665"/>
    <lineage>
        <taxon>Bacteria</taxon>
        <taxon>Bacillati</taxon>
        <taxon>Actinomycetota</taxon>
        <taxon>Actinomycetes</taxon>
        <taxon>Micrococcales</taxon>
        <taxon>Microbacteriaceae</taxon>
        <taxon>Herbiconiux</taxon>
    </lineage>
</organism>
<dbReference type="SUPFAM" id="SSF69572">
    <property type="entry name" value="Activating enzymes of the ubiquitin-like proteins"/>
    <property type="match status" value="1"/>
</dbReference>
<dbReference type="STRING" id="381665.SAMN05216554_3559"/>
<dbReference type="InterPro" id="IPR045886">
    <property type="entry name" value="ThiF/MoeB/HesA"/>
</dbReference>
<evidence type="ECO:0000313" key="2">
    <source>
        <dbReference type="EMBL" id="SDZ39884.1"/>
    </source>
</evidence>
<reference evidence="2 3" key="1">
    <citation type="submission" date="2016-10" db="EMBL/GenBank/DDBJ databases">
        <authorList>
            <person name="de Groot N.N."/>
        </authorList>
    </citation>
    <scope>NUCLEOTIDE SEQUENCE [LARGE SCALE GENOMIC DNA]</scope>
    <source>
        <strain evidence="2 3">CGMCC 4.3491</strain>
    </source>
</reference>
<dbReference type="Gene3D" id="3.40.50.720">
    <property type="entry name" value="NAD(P)-binding Rossmann-like Domain"/>
    <property type="match status" value="1"/>
</dbReference>
<sequence length="315" mass="34087">MKSIGSPEFARNYGFWSEAEQQALLSSRVAIAGVGGVGFQVGTKLARMGVASFSIADPEDFEPQNANRVPGATTATYGRSKAEVFREQVREINPAAVVHVYRDGVTTENVGEFLEGAALVFDESETTHPEIGTTIARHARALGIPDVLVVNVGFAAQVTSFHPQSRWTFERFMGLPENASLEEIATSKVDYSRFLPYIPAYSDLRGLVAMTTDAPDGSSVSLPSIAPGVDLASAIGTTQAFLHLTAGVSNRRRRPIWAPRLAYLDAYSFRGRILRAGRMTHLRHVVVAAVRDRLGRNPQGSYTHADIARRGAGDA</sequence>
<evidence type="ECO:0000313" key="3">
    <source>
        <dbReference type="Proteomes" id="UP000198891"/>
    </source>
</evidence>
<dbReference type="Proteomes" id="UP000198891">
    <property type="component" value="Unassembled WGS sequence"/>
</dbReference>
<evidence type="ECO:0000259" key="1">
    <source>
        <dbReference type="Pfam" id="PF00899"/>
    </source>
</evidence>
<gene>
    <name evidence="2" type="ORF">SAMN05216554_3559</name>
</gene>
<dbReference type="OrthoDB" id="5149792at2"/>